<protein>
    <recommendedName>
        <fullName evidence="2">Choline/carnitine acyltransferase domain-containing protein</fullName>
    </recommendedName>
</protein>
<dbReference type="EMBL" id="AUPL01003909">
    <property type="protein sequence ID" value="ESL08388.1"/>
    <property type="molecule type" value="Genomic_DNA"/>
</dbReference>
<dbReference type="PANTHER" id="PTHR22589:SF29">
    <property type="entry name" value="MITOCHONDRIAL CARNITINE O-ACETYLTRANSFERASE-RELATED"/>
    <property type="match status" value="1"/>
</dbReference>
<dbReference type="GO" id="GO:0005739">
    <property type="term" value="C:mitochondrion"/>
    <property type="evidence" value="ECO:0007669"/>
    <property type="project" value="TreeGrafter"/>
</dbReference>
<dbReference type="GO" id="GO:0009437">
    <property type="term" value="P:carnitine metabolic process"/>
    <property type="evidence" value="ECO:0007669"/>
    <property type="project" value="TreeGrafter"/>
</dbReference>
<dbReference type="Pfam" id="PF00755">
    <property type="entry name" value="Carn_acyltransf"/>
    <property type="match status" value="1"/>
</dbReference>
<name>A0A061IZ00_TRYRA</name>
<dbReference type="GO" id="GO:0004092">
    <property type="term" value="F:carnitine O-acetyltransferase activity"/>
    <property type="evidence" value="ECO:0007669"/>
    <property type="project" value="TreeGrafter"/>
</dbReference>
<dbReference type="Gene3D" id="3.30.559.70">
    <property type="entry name" value="Choline/Carnitine o-acyltransferase, domain 2"/>
    <property type="match status" value="1"/>
</dbReference>
<reference evidence="3 4" key="1">
    <citation type="submission" date="2013-07" db="EMBL/GenBank/DDBJ databases">
        <authorList>
            <person name="Stoco P.H."/>
            <person name="Wagner G."/>
            <person name="Gerber A."/>
            <person name="Zaha A."/>
            <person name="Thompson C."/>
            <person name="Bartholomeu D.C."/>
            <person name="Luckemeyer D.D."/>
            <person name="Bahia D."/>
            <person name="Loreto E."/>
            <person name="Prestes E.B."/>
            <person name="Lima F.M."/>
            <person name="Rodrigues-Luiz G."/>
            <person name="Vallejo G.A."/>
            <person name="Filho J.F."/>
            <person name="Monteiro K.M."/>
            <person name="Tyler K.M."/>
            <person name="de Almeida L.G."/>
            <person name="Ortiz M.F."/>
            <person name="Siervo M.A."/>
            <person name="de Moraes M.H."/>
            <person name="Cunha O.L."/>
            <person name="Mendonca-Neto R."/>
            <person name="Silva R."/>
            <person name="Teixeira S.M."/>
            <person name="Murta S.M."/>
            <person name="Sincero T.C."/>
            <person name="Mendes T.A."/>
            <person name="Urmenyi T.P."/>
            <person name="Silva V.G."/>
            <person name="da Rocha W.D."/>
            <person name="Andersson B."/>
            <person name="Romanha A.J."/>
            <person name="Steindel M."/>
            <person name="de Vasconcelos A.T."/>
            <person name="Grisard E.C."/>
        </authorList>
    </citation>
    <scope>NUCLEOTIDE SEQUENCE [LARGE SCALE GENOMIC DNA]</scope>
    <source>
        <strain evidence="3 4">SC58</strain>
    </source>
</reference>
<evidence type="ECO:0000259" key="2">
    <source>
        <dbReference type="Pfam" id="PF00755"/>
    </source>
</evidence>
<keyword evidence="4" id="KW-1185">Reference proteome</keyword>
<dbReference type="AlphaFoldDB" id="A0A061IZ00"/>
<comment type="caution">
    <text evidence="3">The sequence shown here is derived from an EMBL/GenBank/DDBJ whole genome shotgun (WGS) entry which is preliminary data.</text>
</comment>
<evidence type="ECO:0000256" key="1">
    <source>
        <dbReference type="ARBA" id="ARBA00023315"/>
    </source>
</evidence>
<dbReference type="PANTHER" id="PTHR22589">
    <property type="entry name" value="CARNITINE O-ACYLTRANSFERASE"/>
    <property type="match status" value="1"/>
</dbReference>
<keyword evidence="1" id="KW-0012">Acyltransferase</keyword>
<dbReference type="InterPro" id="IPR039551">
    <property type="entry name" value="Cho/carn_acyl_trans"/>
</dbReference>
<dbReference type="SUPFAM" id="SSF52777">
    <property type="entry name" value="CoA-dependent acyltransferases"/>
    <property type="match status" value="1"/>
</dbReference>
<gene>
    <name evidence="3" type="ORF">TRSC58_03909</name>
</gene>
<dbReference type="OrthoDB" id="246450at2759"/>
<sequence>MVNDSQRLLRRSPDFCLGADSTEAKELLHANAFRLKWLDTVAKTCDSAVAYPFTEFRFIGPLPQSWSNATLPAGEGDQRCIRTAETIQRILRVFATASNSSQWQLQQLLFHVVRNERGSVEGLISVNYNSQHITVCCGLYYYSVDVLDRDGFIVDVEILAERLRTVREHANRTQTALFEHKLLPDAREDLNTFYQLLGSLTEIDRTECAAVLERLKTTDPANAASLSGIDTGIFTVILQGLDNEAASARWYRSALVLEEKKETGVLAVRGHSILIHGADLMDFLMRVLSWDSASDGLGKSGDESFGTGRASSSDGSLPPGVGHLDLWLQWKHRKPMRPYAVVKPSPPVFPLSMPQETDISFVYLCMSAVLAVQQVLTCCTEFPTVLVAFPNQRGSLSAALMYSYEIEAFIRSLRCGSALVERHTKEHLALKALQSLAKIIDGCFHETYPIYSLAKLLLAEGKATTTEACMDNAILGTVDLHVTVGMLGSGKKVLGCETCLLLPSRFALSCGAVGCISQESPLQGPSGATLTCASLKVAETSEASTMGAQLAACISEKTHELLSLVPNVNPK</sequence>
<organism evidence="3 4">
    <name type="scientific">Trypanosoma rangeli SC58</name>
    <dbReference type="NCBI Taxonomy" id="429131"/>
    <lineage>
        <taxon>Eukaryota</taxon>
        <taxon>Discoba</taxon>
        <taxon>Euglenozoa</taxon>
        <taxon>Kinetoplastea</taxon>
        <taxon>Metakinetoplastina</taxon>
        <taxon>Trypanosomatida</taxon>
        <taxon>Trypanosomatidae</taxon>
        <taxon>Trypanosoma</taxon>
        <taxon>Herpetosoma</taxon>
    </lineage>
</organism>
<evidence type="ECO:0000313" key="4">
    <source>
        <dbReference type="Proteomes" id="UP000031737"/>
    </source>
</evidence>
<dbReference type="VEuPathDB" id="TriTrypDB:TRSC58_03909"/>
<keyword evidence="1" id="KW-0808">Transferase</keyword>
<accession>A0A061IZ00</accession>
<dbReference type="InterPro" id="IPR000542">
    <property type="entry name" value="Carn_acyl_trans"/>
</dbReference>
<evidence type="ECO:0000313" key="3">
    <source>
        <dbReference type="EMBL" id="ESL08388.1"/>
    </source>
</evidence>
<proteinExistence type="predicted"/>
<feature type="domain" description="Choline/carnitine acyltransferase" evidence="2">
    <location>
        <begin position="126"/>
        <end position="241"/>
    </location>
</feature>
<dbReference type="Proteomes" id="UP000031737">
    <property type="component" value="Unassembled WGS sequence"/>
</dbReference>
<dbReference type="InterPro" id="IPR042231">
    <property type="entry name" value="Cho/carn_acyl_trans_2"/>
</dbReference>